<evidence type="ECO:0000256" key="2">
    <source>
        <dbReference type="ARBA" id="ARBA00022670"/>
    </source>
</evidence>
<evidence type="ECO:0000256" key="1">
    <source>
        <dbReference type="ARBA" id="ARBA00005234"/>
    </source>
</evidence>
<dbReference type="Gene3D" id="3.40.395.10">
    <property type="entry name" value="Adenoviral Proteinase, Chain A"/>
    <property type="match status" value="1"/>
</dbReference>
<keyword evidence="2" id="KW-0645">Protease</keyword>
<dbReference type="AlphaFoldDB" id="A0AAD4SU23"/>
<feature type="non-terminal residue" evidence="5">
    <location>
        <position position="1"/>
    </location>
</feature>
<dbReference type="Pfam" id="PF02902">
    <property type="entry name" value="Peptidase_C48"/>
    <property type="match status" value="1"/>
</dbReference>
<dbReference type="EMBL" id="JAJJMB010008429">
    <property type="protein sequence ID" value="KAI3923672.1"/>
    <property type="molecule type" value="Genomic_DNA"/>
</dbReference>
<gene>
    <name evidence="5" type="ORF">MKW98_011302</name>
</gene>
<evidence type="ECO:0000313" key="6">
    <source>
        <dbReference type="Proteomes" id="UP001202328"/>
    </source>
</evidence>
<keyword evidence="6" id="KW-1185">Reference proteome</keyword>
<evidence type="ECO:0000313" key="5">
    <source>
        <dbReference type="EMBL" id="KAI3923672.1"/>
    </source>
</evidence>
<evidence type="ECO:0000259" key="4">
    <source>
        <dbReference type="PROSITE" id="PS50600"/>
    </source>
</evidence>
<feature type="domain" description="Ubiquitin-like protease family profile" evidence="4">
    <location>
        <begin position="1"/>
        <end position="127"/>
    </location>
</feature>
<evidence type="ECO:0000256" key="3">
    <source>
        <dbReference type="ARBA" id="ARBA00022801"/>
    </source>
</evidence>
<comment type="similarity">
    <text evidence="1">Belongs to the peptidase C48 family.</text>
</comment>
<accession>A0AAD4SU23</accession>
<dbReference type="Proteomes" id="UP001202328">
    <property type="component" value="Unassembled WGS sequence"/>
</dbReference>
<organism evidence="5 6">
    <name type="scientific">Papaver atlanticum</name>
    <dbReference type="NCBI Taxonomy" id="357466"/>
    <lineage>
        <taxon>Eukaryota</taxon>
        <taxon>Viridiplantae</taxon>
        <taxon>Streptophyta</taxon>
        <taxon>Embryophyta</taxon>
        <taxon>Tracheophyta</taxon>
        <taxon>Spermatophyta</taxon>
        <taxon>Magnoliopsida</taxon>
        <taxon>Ranunculales</taxon>
        <taxon>Papaveraceae</taxon>
        <taxon>Papaveroideae</taxon>
        <taxon>Papaver</taxon>
    </lineage>
</organism>
<proteinExistence type="inferred from homology"/>
<sequence length="146" mass="17075">YAVRNGFQDLIDDYVHKPIEKMELDELDFLLILMNISENPIDSGHHWTLLVLDVKRREWQFLNSMVGDNVANPFLKYAQRMELFITPMVNTQLLVPIDNPVIHPIACPQQGPKPDCLLFTCYVMKRYAKTKKSIEMDDKKAREICH</sequence>
<dbReference type="InterPro" id="IPR003653">
    <property type="entry name" value="Peptidase_C48_C"/>
</dbReference>
<dbReference type="PROSITE" id="PS50600">
    <property type="entry name" value="ULP_PROTEASE"/>
    <property type="match status" value="1"/>
</dbReference>
<dbReference type="GO" id="GO:0006508">
    <property type="term" value="P:proteolysis"/>
    <property type="evidence" value="ECO:0007669"/>
    <property type="project" value="UniProtKB-KW"/>
</dbReference>
<keyword evidence="3" id="KW-0378">Hydrolase</keyword>
<dbReference type="GO" id="GO:0008234">
    <property type="term" value="F:cysteine-type peptidase activity"/>
    <property type="evidence" value="ECO:0007669"/>
    <property type="project" value="InterPro"/>
</dbReference>
<reference evidence="5" key="1">
    <citation type="submission" date="2022-04" db="EMBL/GenBank/DDBJ databases">
        <title>A functionally conserved STORR gene fusion in Papaver species that diverged 16.8 million years ago.</title>
        <authorList>
            <person name="Catania T."/>
        </authorList>
    </citation>
    <scope>NUCLEOTIDE SEQUENCE</scope>
    <source>
        <strain evidence="5">S-188037</strain>
    </source>
</reference>
<protein>
    <recommendedName>
        <fullName evidence="4">Ubiquitin-like protease family profile domain-containing protein</fullName>
    </recommendedName>
</protein>
<name>A0AAD4SU23_9MAGN</name>
<dbReference type="SUPFAM" id="SSF54001">
    <property type="entry name" value="Cysteine proteinases"/>
    <property type="match status" value="1"/>
</dbReference>
<dbReference type="InterPro" id="IPR038765">
    <property type="entry name" value="Papain-like_cys_pep_sf"/>
</dbReference>
<comment type="caution">
    <text evidence="5">The sequence shown here is derived from an EMBL/GenBank/DDBJ whole genome shotgun (WGS) entry which is preliminary data.</text>
</comment>